<evidence type="ECO:0000313" key="3">
    <source>
        <dbReference type="Proteomes" id="UP000035548"/>
    </source>
</evidence>
<organism evidence="2 3">
    <name type="scientific">Corynebacterium uterequi</name>
    <dbReference type="NCBI Taxonomy" id="1072256"/>
    <lineage>
        <taxon>Bacteria</taxon>
        <taxon>Bacillati</taxon>
        <taxon>Actinomycetota</taxon>
        <taxon>Actinomycetes</taxon>
        <taxon>Mycobacteriales</taxon>
        <taxon>Corynebacteriaceae</taxon>
        <taxon>Corynebacterium</taxon>
    </lineage>
</organism>
<sequence>MARYDSMLGRQVNLTFALLNETRPRSYSWVLNNVDGYEDIKSENTVARDIKALRATGVPIRVDKDRRVALNVDSYALTPIEFNADEANTIAIAGQLGHDSALGAFANSGWTKLAASGAERDFASARTGHVPRLTKENDVIRINPDIIERLLMAIKYKLSITFSYHPAGDAPAQHRRMDPWSLVPLDGRLYLVGHDLDRDDTRCFRAIRVSDVNSCGKSTHAVPEKSLVDVVRENLQSFRVLVDVRLRVAEGVATEFGQPVDGIIELSQVNADDIARTAAAYAPGVIVESPESVREHVINLLREAQRS</sequence>
<dbReference type="OrthoDB" id="3268930at2"/>
<name>A0A0G3HIU5_9CORY</name>
<dbReference type="PATRIC" id="fig|1072256.5.peg.1072"/>
<keyword evidence="3" id="KW-1185">Reference proteome</keyword>
<dbReference type="EMBL" id="CP011546">
    <property type="protein sequence ID" value="AKK11082.1"/>
    <property type="molecule type" value="Genomic_DNA"/>
</dbReference>
<feature type="domain" description="WYL" evidence="1">
    <location>
        <begin position="146"/>
        <end position="212"/>
    </location>
</feature>
<evidence type="ECO:0000259" key="1">
    <source>
        <dbReference type="Pfam" id="PF13280"/>
    </source>
</evidence>
<protein>
    <submittedName>
        <fullName evidence="2">Putative transcriptional regulator</fullName>
    </submittedName>
</protein>
<reference evidence="3" key="2">
    <citation type="submission" date="2015-05" db="EMBL/GenBank/DDBJ databases">
        <title>Complete genome sequence of Corynebacterium uterequi DSM 45634, isolated from the uterus of a maiden mare.</title>
        <authorList>
            <person name="Ruckert C."/>
            <person name="Albersmeier A."/>
            <person name="Winkler A."/>
            <person name="Tauch A."/>
        </authorList>
    </citation>
    <scope>NUCLEOTIDE SEQUENCE [LARGE SCALE GENOMIC DNA]</scope>
    <source>
        <strain evidence="3">DSM 45634</strain>
    </source>
</reference>
<dbReference type="KEGG" id="cut:CUTER_05425"/>
<dbReference type="Pfam" id="PF13280">
    <property type="entry name" value="WYL"/>
    <property type="match status" value="1"/>
</dbReference>
<dbReference type="AlphaFoldDB" id="A0A0G3HIU5"/>
<reference evidence="2 3" key="1">
    <citation type="journal article" date="2015" name="Genome Announc.">
        <title>Virulence Factor Genes Detected in the Complete Genome Sequence of Corynebacterium uterequi DSM 45634, Isolated from the Uterus of a Maiden Mare.</title>
        <authorList>
            <person name="Ruckert C."/>
            <person name="Kriete M."/>
            <person name="Jaenicke S."/>
            <person name="Winkler A."/>
            <person name="Tauch A."/>
        </authorList>
    </citation>
    <scope>NUCLEOTIDE SEQUENCE [LARGE SCALE GENOMIC DNA]</scope>
    <source>
        <strain evidence="2 3">DSM 45634</strain>
    </source>
</reference>
<dbReference type="InterPro" id="IPR026881">
    <property type="entry name" value="WYL_dom"/>
</dbReference>
<dbReference type="PANTHER" id="PTHR34580">
    <property type="match status" value="1"/>
</dbReference>
<dbReference type="Proteomes" id="UP000035548">
    <property type="component" value="Chromosome"/>
</dbReference>
<dbReference type="STRING" id="1072256.CUTER_05425"/>
<dbReference type="PROSITE" id="PS52050">
    <property type="entry name" value="WYL"/>
    <property type="match status" value="1"/>
</dbReference>
<accession>A0A0G3HIU5</accession>
<evidence type="ECO:0000313" key="2">
    <source>
        <dbReference type="EMBL" id="AKK11082.1"/>
    </source>
</evidence>
<dbReference type="RefSeq" id="WP_047259553.1">
    <property type="nucleotide sequence ID" value="NZ_CP011546.1"/>
</dbReference>
<dbReference type="PANTHER" id="PTHR34580:SF3">
    <property type="entry name" value="PROTEIN PAFB"/>
    <property type="match status" value="1"/>
</dbReference>
<dbReference type="InterPro" id="IPR051534">
    <property type="entry name" value="CBASS_pafABC_assoc_protein"/>
</dbReference>
<gene>
    <name evidence="2" type="ORF">CUTER_05425</name>
</gene>
<proteinExistence type="predicted"/>